<reference evidence="1" key="1">
    <citation type="submission" date="2022-10" db="EMBL/GenBank/DDBJ databases">
        <title>Completed Genome Sequence of two octocoral isolated bacterium, Endozoicomonas euniceicola EF212T and Endozoicomonas gorgoniicola PS125T.</title>
        <authorList>
            <person name="Chiou Y.-J."/>
            <person name="Chen Y.-H."/>
        </authorList>
    </citation>
    <scope>NUCLEOTIDE SEQUENCE</scope>
    <source>
        <strain evidence="1">EF212</strain>
    </source>
</reference>
<evidence type="ECO:0008006" key="3">
    <source>
        <dbReference type="Google" id="ProtNLM"/>
    </source>
</evidence>
<dbReference type="Proteomes" id="UP001163255">
    <property type="component" value="Chromosome"/>
</dbReference>
<evidence type="ECO:0000313" key="2">
    <source>
        <dbReference type="Proteomes" id="UP001163255"/>
    </source>
</evidence>
<dbReference type="EMBL" id="CP103300">
    <property type="protein sequence ID" value="UYM14291.1"/>
    <property type="molecule type" value="Genomic_DNA"/>
</dbReference>
<accession>A0ABY6GQ60</accession>
<organism evidence="1 2">
    <name type="scientific">Endozoicomonas euniceicola</name>
    <dbReference type="NCBI Taxonomy" id="1234143"/>
    <lineage>
        <taxon>Bacteria</taxon>
        <taxon>Pseudomonadati</taxon>
        <taxon>Pseudomonadota</taxon>
        <taxon>Gammaproteobacteria</taxon>
        <taxon>Oceanospirillales</taxon>
        <taxon>Endozoicomonadaceae</taxon>
        <taxon>Endozoicomonas</taxon>
    </lineage>
</organism>
<dbReference type="RefSeq" id="WP_262595697.1">
    <property type="nucleotide sequence ID" value="NZ_CP103300.1"/>
</dbReference>
<name>A0ABY6GQ60_9GAMM</name>
<proteinExistence type="predicted"/>
<gene>
    <name evidence="1" type="ORF">NX720_15440</name>
</gene>
<sequence length="66" mass="7372">MTPIDELLVQSGESESIVELALEKYPEFTREDWLKALRMARGGRSVLTTAKVVAGHKSKADIEIKK</sequence>
<keyword evidence="2" id="KW-1185">Reference proteome</keyword>
<evidence type="ECO:0000313" key="1">
    <source>
        <dbReference type="EMBL" id="UYM14291.1"/>
    </source>
</evidence>
<protein>
    <recommendedName>
        <fullName evidence="3">PH domain-containing protein</fullName>
    </recommendedName>
</protein>